<dbReference type="GO" id="GO:0080120">
    <property type="term" value="P:CAAX-box protein maturation"/>
    <property type="evidence" value="ECO:0007669"/>
    <property type="project" value="UniProtKB-ARBA"/>
</dbReference>
<sequence>MLNSPQLNTSGKTVRNDKEPGWPEIGIMGLAYIVLVLGIAQIINMTTEDASVISGISFAALSGLAGLGAFLAAYVLRIRSWEAFGIRGTSGRWLLAGLGFGIGVLLFTRGFALIMYYLGFSGSTQASYESAASGGTLAFIAQFLMIAVLTPIGEEFAFRAVLTNALKKYGPWISIIGSALIFATVHGLNEVWVAAFVTGLAAGYLFYRTGSVWPGVIVHATYNGSITILTAVVANYL</sequence>
<comment type="caution">
    <text evidence="3">The sequence shown here is derived from an EMBL/GenBank/DDBJ whole genome shotgun (WGS) entry which is preliminary data.</text>
</comment>
<keyword evidence="1" id="KW-0472">Membrane</keyword>
<feature type="transmembrane region" description="Helical" evidence="1">
    <location>
        <begin position="130"/>
        <end position="149"/>
    </location>
</feature>
<reference evidence="3 4" key="1">
    <citation type="journal article" date="2017" name="Int. J. Syst. Evol. Microbiol.">
        <title>Bacillus mangrovi sp. nov., isolated from a sediment sample from a mangrove forest.</title>
        <authorList>
            <person name="Gupta V."/>
            <person name="Singh P.K."/>
            <person name="Korpole S."/>
            <person name="Tanuku N.R.S."/>
            <person name="Pinnaka A.K."/>
        </authorList>
    </citation>
    <scope>NUCLEOTIDE SEQUENCE [LARGE SCALE GENOMIC DNA]</scope>
    <source>
        <strain evidence="3 4">KCTC 33872</strain>
    </source>
</reference>
<keyword evidence="1" id="KW-0812">Transmembrane</keyword>
<gene>
    <name evidence="3" type="ORF">GKZ89_15585</name>
</gene>
<dbReference type="Pfam" id="PF02517">
    <property type="entry name" value="Rce1-like"/>
    <property type="match status" value="1"/>
</dbReference>
<evidence type="ECO:0000313" key="4">
    <source>
        <dbReference type="Proteomes" id="UP000434639"/>
    </source>
</evidence>
<dbReference type="InterPro" id="IPR003675">
    <property type="entry name" value="Rce1/LyrA-like_dom"/>
</dbReference>
<feature type="transmembrane region" description="Helical" evidence="1">
    <location>
        <begin position="55"/>
        <end position="76"/>
    </location>
</feature>
<dbReference type="GO" id="GO:0006508">
    <property type="term" value="P:proteolysis"/>
    <property type="evidence" value="ECO:0007669"/>
    <property type="project" value="UniProtKB-KW"/>
</dbReference>
<dbReference type="AlphaFoldDB" id="A0A7X2V640"/>
<dbReference type="EMBL" id="WMIB01000019">
    <property type="protein sequence ID" value="MTH54824.1"/>
    <property type="molecule type" value="Genomic_DNA"/>
</dbReference>
<dbReference type="GO" id="GO:0004175">
    <property type="term" value="F:endopeptidase activity"/>
    <property type="evidence" value="ECO:0007669"/>
    <property type="project" value="UniProtKB-ARBA"/>
</dbReference>
<dbReference type="InterPro" id="IPR052710">
    <property type="entry name" value="CAAX_protease"/>
</dbReference>
<organism evidence="3 4">
    <name type="scientific">Metabacillus mangrovi</name>
    <dbReference type="NCBI Taxonomy" id="1491830"/>
    <lineage>
        <taxon>Bacteria</taxon>
        <taxon>Bacillati</taxon>
        <taxon>Bacillota</taxon>
        <taxon>Bacilli</taxon>
        <taxon>Bacillales</taxon>
        <taxon>Bacillaceae</taxon>
        <taxon>Metabacillus</taxon>
    </lineage>
</organism>
<dbReference type="PANTHER" id="PTHR36435:SF1">
    <property type="entry name" value="CAAX AMINO TERMINAL PROTEASE FAMILY PROTEIN"/>
    <property type="match status" value="1"/>
</dbReference>
<proteinExistence type="predicted"/>
<feature type="transmembrane region" description="Helical" evidence="1">
    <location>
        <begin position="97"/>
        <end position="118"/>
    </location>
</feature>
<dbReference type="OrthoDB" id="9782250at2"/>
<keyword evidence="3" id="KW-0482">Metalloprotease</keyword>
<evidence type="ECO:0000256" key="1">
    <source>
        <dbReference type="SAM" id="Phobius"/>
    </source>
</evidence>
<evidence type="ECO:0000313" key="3">
    <source>
        <dbReference type="EMBL" id="MTH54824.1"/>
    </source>
</evidence>
<keyword evidence="3" id="KW-0378">Hydrolase</keyword>
<dbReference type="PANTHER" id="PTHR36435">
    <property type="entry name" value="SLR1288 PROTEIN"/>
    <property type="match status" value="1"/>
</dbReference>
<keyword evidence="1" id="KW-1133">Transmembrane helix</keyword>
<feature type="domain" description="CAAX prenyl protease 2/Lysostaphin resistance protein A-like" evidence="2">
    <location>
        <begin position="138"/>
        <end position="224"/>
    </location>
</feature>
<feature type="transmembrane region" description="Helical" evidence="1">
    <location>
        <begin position="21"/>
        <end position="43"/>
    </location>
</feature>
<dbReference type="RefSeq" id="WP_155113337.1">
    <property type="nucleotide sequence ID" value="NZ_WMIB01000019.1"/>
</dbReference>
<evidence type="ECO:0000259" key="2">
    <source>
        <dbReference type="Pfam" id="PF02517"/>
    </source>
</evidence>
<name>A0A7X2V640_9BACI</name>
<keyword evidence="3" id="KW-0645">Protease</keyword>
<protein>
    <submittedName>
        <fullName evidence="3">CPBP family intramembrane metalloprotease</fullName>
    </submittedName>
</protein>
<dbReference type="Proteomes" id="UP000434639">
    <property type="component" value="Unassembled WGS sequence"/>
</dbReference>
<accession>A0A7X2V640</accession>
<keyword evidence="4" id="KW-1185">Reference proteome</keyword>
<feature type="transmembrane region" description="Helical" evidence="1">
    <location>
        <begin position="169"/>
        <end position="185"/>
    </location>
</feature>
<dbReference type="GO" id="GO:0008237">
    <property type="term" value="F:metallopeptidase activity"/>
    <property type="evidence" value="ECO:0007669"/>
    <property type="project" value="UniProtKB-KW"/>
</dbReference>